<accession>S2CYD8</accession>
<sequence length="72" mass="8386">MGLETDQWGTNFEWRQGSDPLKKGFTQWSSSAEESTHFVQSEKDFIINHSVENLEALQKKLKKYHLESGIEE</sequence>
<dbReference type="Proteomes" id="UP000006073">
    <property type="component" value="Unassembled WGS sequence"/>
</dbReference>
<dbReference type="EMBL" id="ALWO02000054">
    <property type="protein sequence ID" value="EOZ91579.1"/>
    <property type="molecule type" value="Genomic_DNA"/>
</dbReference>
<evidence type="ECO:0000313" key="2">
    <source>
        <dbReference type="Proteomes" id="UP000006073"/>
    </source>
</evidence>
<dbReference type="OrthoDB" id="9799428at2"/>
<dbReference type="RefSeq" id="WP_009035484.1">
    <property type="nucleotide sequence ID" value="NZ_ALWO02000054.1"/>
</dbReference>
<dbReference type="STRING" id="1189612.A33Q_4647"/>
<gene>
    <name evidence="1" type="ORF">A33Q_4647</name>
</gene>
<organism evidence="1 2">
    <name type="scientific">Indibacter alkaliphilus (strain CCUG 57479 / KCTC 22604 / LW1)</name>
    <dbReference type="NCBI Taxonomy" id="1189612"/>
    <lineage>
        <taxon>Bacteria</taxon>
        <taxon>Pseudomonadati</taxon>
        <taxon>Bacteroidota</taxon>
        <taxon>Cytophagia</taxon>
        <taxon>Cytophagales</taxon>
        <taxon>Cyclobacteriaceae</taxon>
    </lineage>
</organism>
<proteinExistence type="predicted"/>
<reference evidence="1 2" key="1">
    <citation type="journal article" date="2013" name="Genome Announc.">
        <title>Draft Genome Sequence of Indibacter alkaliphilus Strain LW1T, Isolated from Lonar Lake, a Haloalkaline Lake in the Buldana District of Maharashtra, India.</title>
        <authorList>
            <person name="Singh A."/>
            <person name="Kumar Jangir P."/>
            <person name="Sharma R."/>
            <person name="Singh A."/>
            <person name="Kumar Pinnaka A."/>
            <person name="Shivaji S."/>
        </authorList>
    </citation>
    <scope>NUCLEOTIDE SEQUENCE [LARGE SCALE GENOMIC DNA]</scope>
    <source>
        <strain evidence="2">CCUG 57479 / KCTC 22604 / LW1</strain>
    </source>
</reference>
<keyword evidence="2" id="KW-1185">Reference proteome</keyword>
<protein>
    <submittedName>
        <fullName evidence="1">Glyoxalase</fullName>
    </submittedName>
</protein>
<evidence type="ECO:0000313" key="1">
    <source>
        <dbReference type="EMBL" id="EOZ91579.1"/>
    </source>
</evidence>
<dbReference type="eggNOG" id="COG0346">
    <property type="taxonomic scope" value="Bacteria"/>
</dbReference>
<comment type="caution">
    <text evidence="1">The sequence shown here is derived from an EMBL/GenBank/DDBJ whole genome shotgun (WGS) entry which is preliminary data.</text>
</comment>
<dbReference type="AlphaFoldDB" id="S2CYD8"/>
<name>S2CYD8_INDAL</name>